<organism evidence="3 4">
    <name type="scientific">Lacipirellula parvula</name>
    <dbReference type="NCBI Taxonomy" id="2650471"/>
    <lineage>
        <taxon>Bacteria</taxon>
        <taxon>Pseudomonadati</taxon>
        <taxon>Planctomycetota</taxon>
        <taxon>Planctomycetia</taxon>
        <taxon>Pirellulales</taxon>
        <taxon>Lacipirellulaceae</taxon>
        <taxon>Lacipirellula</taxon>
    </lineage>
</organism>
<gene>
    <name evidence="3" type="ORF">PLANPX_2830</name>
</gene>
<dbReference type="KEGG" id="lpav:PLANPX_2830"/>
<keyword evidence="4" id="KW-1185">Reference proteome</keyword>
<dbReference type="RefSeq" id="WP_152099044.1">
    <property type="nucleotide sequence ID" value="NZ_AP021861.1"/>
</dbReference>
<keyword evidence="2" id="KW-0732">Signal</keyword>
<feature type="compositionally biased region" description="Low complexity" evidence="1">
    <location>
        <begin position="67"/>
        <end position="95"/>
    </location>
</feature>
<feature type="region of interest" description="Disordered" evidence="1">
    <location>
        <begin position="390"/>
        <end position="423"/>
    </location>
</feature>
<feature type="chain" id="PRO_5024979605" evidence="2">
    <location>
        <begin position="20"/>
        <end position="451"/>
    </location>
</feature>
<protein>
    <submittedName>
        <fullName evidence="3">Uncharacterized protein</fullName>
    </submittedName>
</protein>
<feature type="signal peptide" evidence="2">
    <location>
        <begin position="1"/>
        <end position="19"/>
    </location>
</feature>
<accession>A0A5K7X9K9</accession>
<feature type="region of interest" description="Disordered" evidence="1">
    <location>
        <begin position="107"/>
        <end position="141"/>
    </location>
</feature>
<proteinExistence type="predicted"/>
<evidence type="ECO:0000256" key="2">
    <source>
        <dbReference type="SAM" id="SignalP"/>
    </source>
</evidence>
<feature type="compositionally biased region" description="Low complexity" evidence="1">
    <location>
        <begin position="107"/>
        <end position="127"/>
    </location>
</feature>
<evidence type="ECO:0000313" key="4">
    <source>
        <dbReference type="Proteomes" id="UP000326837"/>
    </source>
</evidence>
<evidence type="ECO:0000313" key="3">
    <source>
        <dbReference type="EMBL" id="BBO33218.1"/>
    </source>
</evidence>
<feature type="compositionally biased region" description="Basic and acidic residues" evidence="1">
    <location>
        <begin position="404"/>
        <end position="423"/>
    </location>
</feature>
<evidence type="ECO:0000256" key="1">
    <source>
        <dbReference type="SAM" id="MobiDB-lite"/>
    </source>
</evidence>
<feature type="compositionally biased region" description="Low complexity" evidence="1">
    <location>
        <begin position="27"/>
        <end position="52"/>
    </location>
</feature>
<dbReference type="EMBL" id="AP021861">
    <property type="protein sequence ID" value="BBO33218.1"/>
    <property type="molecule type" value="Genomic_DNA"/>
</dbReference>
<dbReference type="AlphaFoldDB" id="A0A5K7X9K9"/>
<sequence>MRLLLAGMTLACLGHVAHAQTGRYSESDAAAAAPESAPVAEAGQPAAAPAEAADAHADLKNMFDGSPAPTMAAPPAGASEPTPAGNPFGAPAPAASAAAELGPAAGPAASAAAHTPPAAAAALEPAATDQRSLLTKGPKPSKMMQDLMKAPAAATLTGTPVTLGEAVRDSRTRQDQTQRAKAYWDLAAATADYYLALLETQELATLRAGVSIPGQQWDARGTELANRVELAKKAAQSAQLQLHTLLGGGASSLPLPADVPHCGRYNAEYEEIFAQRQDLTAKKLAEVLSLRHAELRDMTQAIEDAEAFRALVSANRNPSGDGSDLLAAQQLLSLQRRAFVARAREYNQEIAAYTELAAPAEVPADRLVAMMIRVSTTTDQLNFGQGGIEPVAATEPVTPTEGAEATKKNDETPSTFAERHQEVRRPLQRLLGRERERSIVVRRLREVLDRD</sequence>
<name>A0A5K7X9K9_9BACT</name>
<feature type="region of interest" description="Disordered" evidence="1">
    <location>
        <begin position="27"/>
        <end position="95"/>
    </location>
</feature>
<reference evidence="4" key="1">
    <citation type="submission" date="2019-10" db="EMBL/GenBank/DDBJ databases">
        <title>Lacipirellula parvula gen. nov., sp. nov., representing a lineage of planctomycetes widespread in freshwater anoxic habitats, and description of the family Lacipirellulaceae.</title>
        <authorList>
            <person name="Dedysh S.N."/>
            <person name="Kulichevskaya I.S."/>
            <person name="Beletsky A.V."/>
            <person name="Rakitin A.L."/>
            <person name="Mardanov A.V."/>
            <person name="Ivanova A.A."/>
            <person name="Saltykova V.X."/>
            <person name="Rijpstra W.I.C."/>
            <person name="Sinninghe Damste J.S."/>
            <person name="Ravin N.V."/>
        </authorList>
    </citation>
    <scope>NUCLEOTIDE SEQUENCE [LARGE SCALE GENOMIC DNA]</scope>
    <source>
        <strain evidence="4">PX69</strain>
    </source>
</reference>
<dbReference type="Proteomes" id="UP000326837">
    <property type="component" value="Chromosome"/>
</dbReference>